<sequence length="654" mass="72659">MIRPSTRIASFDVFDTVLVRRVSVPSTLFDEIVSGSKLSGNADVGREFARRRKEAEAAASAETGGNPTLAEIYRVLQAATGLSDSERESLLRAEIEVESQSIFANPVAMKLIQDERRRGAHVVFVSDMYLPKNDIAQMLRKAGAMLETDELFVSADQGKTKASGELFDVVLEHCGVRAGSVVHYGDNLHSDVLMPSKKGIKAVHVADALLNGLEAAMGRGGDVELLSSILAGVSRRVRLGGPHDTRQRILWDTGASGVAPVLTLYTEWVLETAKRLGLQRLYFVARDGYLLYRIAKVLEGKRKYGLDLRYLYGSREAWHLAAINDHWDESPSWMLDRASGLTLARALERVGVSVEQIRGECEGAQPGEWWHQPIDDESLSVLKSILLRRNVQEHILEAAHRRRASVEGYLKQEGLEDGERCAVVDLGWHARLQASLKRLLTPLAGERLQGLYCGLQAIHEDAGECDAFLFNPRDLRVLSSYPFLPQVMEMFGTAPHGSTKGYERVDGIVRPILGDSSRLQSWGIQTVHSAVDEFARAYAECGRREWDPDACKTVVGNIVEHWWKYLDYGQAAVWGEFPFSDCQIGKTVRPVGVPYSVSEIATIATGIGGTDSRDHLVWERASLAMTSRAGRALWKCASAIRRVRLAVRWRLGWR</sequence>
<dbReference type="Gene3D" id="1.10.150.400">
    <property type="match status" value="1"/>
</dbReference>
<accession>A0A517SI98</accession>
<reference evidence="1 2" key="1">
    <citation type="submission" date="2019-02" db="EMBL/GenBank/DDBJ databases">
        <title>Deep-cultivation of Planctomycetes and their phenomic and genomic characterization uncovers novel biology.</title>
        <authorList>
            <person name="Wiegand S."/>
            <person name="Jogler M."/>
            <person name="Boedeker C."/>
            <person name="Pinto D."/>
            <person name="Vollmers J."/>
            <person name="Rivas-Marin E."/>
            <person name="Kohn T."/>
            <person name="Peeters S.H."/>
            <person name="Heuer A."/>
            <person name="Rast P."/>
            <person name="Oberbeckmann S."/>
            <person name="Bunk B."/>
            <person name="Jeske O."/>
            <person name="Meyerdierks A."/>
            <person name="Storesund J.E."/>
            <person name="Kallscheuer N."/>
            <person name="Luecker S."/>
            <person name="Lage O.M."/>
            <person name="Pohl T."/>
            <person name="Merkel B.J."/>
            <person name="Hornburger P."/>
            <person name="Mueller R.-W."/>
            <person name="Bruemmer F."/>
            <person name="Labrenz M."/>
            <person name="Spormann A.M."/>
            <person name="Op den Camp H."/>
            <person name="Overmann J."/>
            <person name="Amann R."/>
            <person name="Jetten M.S.M."/>
            <person name="Mascher T."/>
            <person name="Medema M.H."/>
            <person name="Devos D.P."/>
            <person name="Kaster A.-K."/>
            <person name="Ovreas L."/>
            <person name="Rohde M."/>
            <person name="Galperin M.Y."/>
            <person name="Jogler C."/>
        </authorList>
    </citation>
    <scope>NUCLEOTIDE SEQUENCE [LARGE SCALE GENOMIC DNA]</scope>
    <source>
        <strain evidence="1 2">Pan44</strain>
    </source>
</reference>
<dbReference type="EMBL" id="CP036271">
    <property type="protein sequence ID" value="QDT55849.1"/>
    <property type="molecule type" value="Genomic_DNA"/>
</dbReference>
<dbReference type="SUPFAM" id="SSF56784">
    <property type="entry name" value="HAD-like"/>
    <property type="match status" value="1"/>
</dbReference>
<evidence type="ECO:0000313" key="1">
    <source>
        <dbReference type="EMBL" id="QDT55849.1"/>
    </source>
</evidence>
<keyword evidence="2" id="KW-1185">Reference proteome</keyword>
<name>A0A517SI98_9PLAN</name>
<dbReference type="KEGG" id="ccos:Pan44_38970"/>
<evidence type="ECO:0000313" key="2">
    <source>
        <dbReference type="Proteomes" id="UP000315700"/>
    </source>
</evidence>
<dbReference type="Gene3D" id="3.40.50.1000">
    <property type="entry name" value="HAD superfamily/HAD-like"/>
    <property type="match status" value="1"/>
</dbReference>
<dbReference type="InParanoid" id="A0A517SI98"/>
<organism evidence="1 2">
    <name type="scientific">Caulifigura coniformis</name>
    <dbReference type="NCBI Taxonomy" id="2527983"/>
    <lineage>
        <taxon>Bacteria</taxon>
        <taxon>Pseudomonadati</taxon>
        <taxon>Planctomycetota</taxon>
        <taxon>Planctomycetia</taxon>
        <taxon>Planctomycetales</taxon>
        <taxon>Planctomycetaceae</taxon>
        <taxon>Caulifigura</taxon>
    </lineage>
</organism>
<dbReference type="Proteomes" id="UP000315700">
    <property type="component" value="Chromosome"/>
</dbReference>
<gene>
    <name evidence="1" type="ORF">Pan44_38970</name>
</gene>
<proteinExistence type="predicted"/>
<protein>
    <submittedName>
        <fullName evidence="1">Uncharacterized protein</fullName>
    </submittedName>
</protein>
<dbReference type="InterPro" id="IPR023214">
    <property type="entry name" value="HAD_sf"/>
</dbReference>
<dbReference type="InterPro" id="IPR036412">
    <property type="entry name" value="HAD-like_sf"/>
</dbReference>
<dbReference type="AlphaFoldDB" id="A0A517SI98"/>